<dbReference type="EMBL" id="JAMQYH010000003">
    <property type="protein sequence ID" value="KAJ1694195.1"/>
    <property type="molecule type" value="Genomic_DNA"/>
</dbReference>
<keyword evidence="1" id="KW-0175">Coiled coil</keyword>
<name>A0A9Q0CHY0_9POAL</name>
<sequence>MEELKRRNTQLEEQLKDFKEKEKVLRTELERTRMRLHFIEEAEERLCCQMGELEAEAVAQARVYQQHVKELSDQLTAALGLLRSTNSVIS</sequence>
<organism evidence="2 3">
    <name type="scientific">Rhynchospora breviuscula</name>
    <dbReference type="NCBI Taxonomy" id="2022672"/>
    <lineage>
        <taxon>Eukaryota</taxon>
        <taxon>Viridiplantae</taxon>
        <taxon>Streptophyta</taxon>
        <taxon>Embryophyta</taxon>
        <taxon>Tracheophyta</taxon>
        <taxon>Spermatophyta</taxon>
        <taxon>Magnoliopsida</taxon>
        <taxon>Liliopsida</taxon>
        <taxon>Poales</taxon>
        <taxon>Cyperaceae</taxon>
        <taxon>Cyperoideae</taxon>
        <taxon>Rhynchosporeae</taxon>
        <taxon>Rhynchospora</taxon>
    </lineage>
</organism>
<evidence type="ECO:0000313" key="3">
    <source>
        <dbReference type="Proteomes" id="UP001151287"/>
    </source>
</evidence>
<dbReference type="Proteomes" id="UP001151287">
    <property type="component" value="Unassembled WGS sequence"/>
</dbReference>
<dbReference type="AlphaFoldDB" id="A0A9Q0CHY0"/>
<evidence type="ECO:0000256" key="1">
    <source>
        <dbReference type="SAM" id="Coils"/>
    </source>
</evidence>
<protein>
    <submittedName>
        <fullName evidence="2">Uncharacterized protein</fullName>
    </submittedName>
</protein>
<evidence type="ECO:0000313" key="2">
    <source>
        <dbReference type="EMBL" id="KAJ1694195.1"/>
    </source>
</evidence>
<reference evidence="2" key="1">
    <citation type="journal article" date="2022" name="Cell">
        <title>Repeat-based holocentromeres influence genome architecture and karyotype evolution.</title>
        <authorList>
            <person name="Hofstatter P.G."/>
            <person name="Thangavel G."/>
            <person name="Lux T."/>
            <person name="Neumann P."/>
            <person name="Vondrak T."/>
            <person name="Novak P."/>
            <person name="Zhang M."/>
            <person name="Costa L."/>
            <person name="Castellani M."/>
            <person name="Scott A."/>
            <person name="Toegelov H."/>
            <person name="Fuchs J."/>
            <person name="Mata-Sucre Y."/>
            <person name="Dias Y."/>
            <person name="Vanzela A.L.L."/>
            <person name="Huettel B."/>
            <person name="Almeida C.C.S."/>
            <person name="Simkova H."/>
            <person name="Souza G."/>
            <person name="Pedrosa-Harand A."/>
            <person name="Macas J."/>
            <person name="Mayer K.F.X."/>
            <person name="Houben A."/>
            <person name="Marques A."/>
        </authorList>
    </citation>
    <scope>NUCLEOTIDE SEQUENCE</scope>
    <source>
        <strain evidence="2">RhyBre1mFocal</strain>
    </source>
</reference>
<keyword evidence="3" id="KW-1185">Reference proteome</keyword>
<gene>
    <name evidence="2" type="ORF">LUZ63_010893</name>
</gene>
<dbReference type="PANTHER" id="PTHR34283">
    <property type="entry name" value="PROTEIN RESPONSE TO LOW SULFUR 1"/>
    <property type="match status" value="1"/>
</dbReference>
<comment type="caution">
    <text evidence="2">The sequence shown here is derived from an EMBL/GenBank/DDBJ whole genome shotgun (WGS) entry which is preliminary data.</text>
</comment>
<dbReference type="GO" id="GO:0098869">
    <property type="term" value="P:cellular oxidant detoxification"/>
    <property type="evidence" value="ECO:0007669"/>
    <property type="project" value="InterPro"/>
</dbReference>
<proteinExistence type="predicted"/>
<dbReference type="PANTHER" id="PTHR34283:SF1">
    <property type="entry name" value="PROTEIN RESPONSE TO LOW SULFUR 1"/>
    <property type="match status" value="1"/>
</dbReference>
<dbReference type="InterPro" id="IPR039282">
    <property type="entry name" value="LSU"/>
</dbReference>
<feature type="coiled-coil region" evidence="1">
    <location>
        <begin position="1"/>
        <end position="35"/>
    </location>
</feature>
<accession>A0A9Q0CHY0</accession>
<dbReference type="OrthoDB" id="1888446at2759"/>